<keyword evidence="5" id="KW-0235">DNA replication</keyword>
<feature type="domain" description="DNA polymerase III delta subunit-like C-terminal" evidence="10">
    <location>
        <begin position="202"/>
        <end position="321"/>
    </location>
</feature>
<evidence type="ECO:0000256" key="3">
    <source>
        <dbReference type="ARBA" id="ARBA00022679"/>
    </source>
</evidence>
<feature type="domain" description="DNA polymerase III delta N-terminal" evidence="9">
    <location>
        <begin position="5"/>
        <end position="124"/>
    </location>
</feature>
<dbReference type="InterPro" id="IPR048466">
    <property type="entry name" value="DNA_pol3_delta-like_C"/>
</dbReference>
<evidence type="ECO:0000256" key="2">
    <source>
        <dbReference type="ARBA" id="ARBA00017703"/>
    </source>
</evidence>
<dbReference type="Gene3D" id="1.10.8.60">
    <property type="match status" value="1"/>
</dbReference>
<accession>A0A0G2AKC0</accession>
<reference evidence="11 12" key="1">
    <citation type="journal article" date="2015" name="Nature">
        <title>rRNA introns, odd ribosomes, and small enigmatic genomes across a large radiation of phyla.</title>
        <authorList>
            <person name="Brown C.T."/>
            <person name="Hug L.A."/>
            <person name="Thomas B.C."/>
            <person name="Sharon I."/>
            <person name="Castelle C.J."/>
            <person name="Singh A."/>
            <person name="Wilkins M.J."/>
            <person name="Williams K.H."/>
            <person name="Banfield J.F."/>
        </authorList>
    </citation>
    <scope>NUCLEOTIDE SEQUENCE [LARGE SCALE GENOMIC DNA]</scope>
</reference>
<keyword evidence="4" id="KW-0548">Nucleotidyltransferase</keyword>
<dbReference type="Gene3D" id="1.20.272.10">
    <property type="match status" value="1"/>
</dbReference>
<dbReference type="InterPro" id="IPR008921">
    <property type="entry name" value="DNA_pol3_clamp-load_cplx_C"/>
</dbReference>
<keyword evidence="6" id="KW-0239">DNA-directed DNA polymerase</keyword>
<dbReference type="PATRIC" id="fig|1618980.3.peg.140"/>
<dbReference type="InterPro" id="IPR027417">
    <property type="entry name" value="P-loop_NTPase"/>
</dbReference>
<evidence type="ECO:0000256" key="7">
    <source>
        <dbReference type="ARBA" id="ARBA00034754"/>
    </source>
</evidence>
<dbReference type="GO" id="GO:0003677">
    <property type="term" value="F:DNA binding"/>
    <property type="evidence" value="ECO:0007669"/>
    <property type="project" value="InterPro"/>
</dbReference>
<dbReference type="PANTHER" id="PTHR34388:SF1">
    <property type="entry name" value="DNA POLYMERASE III SUBUNIT DELTA"/>
    <property type="match status" value="1"/>
</dbReference>
<dbReference type="AlphaFoldDB" id="A0A0G2AKC0"/>
<dbReference type="GO" id="GO:0006261">
    <property type="term" value="P:DNA-templated DNA replication"/>
    <property type="evidence" value="ECO:0007669"/>
    <property type="project" value="TreeGrafter"/>
</dbReference>
<evidence type="ECO:0000256" key="5">
    <source>
        <dbReference type="ARBA" id="ARBA00022705"/>
    </source>
</evidence>
<dbReference type="EC" id="2.7.7.7" evidence="1"/>
<gene>
    <name evidence="11" type="ORF">UY77_C0006G0006</name>
</gene>
<name>A0A0G2AKC0_9BACT</name>
<dbReference type="InterPro" id="IPR005790">
    <property type="entry name" value="DNA_polIII_delta"/>
</dbReference>
<dbReference type="GO" id="GO:0003887">
    <property type="term" value="F:DNA-directed DNA polymerase activity"/>
    <property type="evidence" value="ECO:0007669"/>
    <property type="project" value="UniProtKB-KW"/>
</dbReference>
<evidence type="ECO:0000256" key="8">
    <source>
        <dbReference type="ARBA" id="ARBA00049244"/>
    </source>
</evidence>
<evidence type="ECO:0000259" key="9">
    <source>
        <dbReference type="Pfam" id="PF06144"/>
    </source>
</evidence>
<dbReference type="EMBL" id="LCRI01000006">
    <property type="protein sequence ID" value="KKW33069.1"/>
    <property type="molecule type" value="Genomic_DNA"/>
</dbReference>
<evidence type="ECO:0000259" key="10">
    <source>
        <dbReference type="Pfam" id="PF21694"/>
    </source>
</evidence>
<comment type="similarity">
    <text evidence="7">Belongs to the DNA polymerase HolA subunit family.</text>
</comment>
<evidence type="ECO:0000256" key="1">
    <source>
        <dbReference type="ARBA" id="ARBA00012417"/>
    </source>
</evidence>
<dbReference type="GO" id="GO:0009360">
    <property type="term" value="C:DNA polymerase III complex"/>
    <property type="evidence" value="ECO:0007669"/>
    <property type="project" value="InterPro"/>
</dbReference>
<dbReference type="SUPFAM" id="SSF52540">
    <property type="entry name" value="P-loop containing nucleoside triphosphate hydrolases"/>
    <property type="match status" value="1"/>
</dbReference>
<dbReference type="PANTHER" id="PTHR34388">
    <property type="entry name" value="DNA POLYMERASE III SUBUNIT DELTA"/>
    <property type="match status" value="1"/>
</dbReference>
<organism evidence="11 12">
    <name type="scientific">Candidatus Uhrbacteria bacterium GW2011_GWA2_53_10</name>
    <dbReference type="NCBI Taxonomy" id="1618980"/>
    <lineage>
        <taxon>Bacteria</taxon>
        <taxon>Candidatus Uhriibacteriota</taxon>
    </lineage>
</organism>
<dbReference type="Proteomes" id="UP000034711">
    <property type="component" value="Unassembled WGS sequence"/>
</dbReference>
<dbReference type="InterPro" id="IPR010372">
    <property type="entry name" value="DNA_pol3_delta_N"/>
</dbReference>
<dbReference type="SUPFAM" id="SSF48019">
    <property type="entry name" value="post-AAA+ oligomerization domain-like"/>
    <property type="match status" value="1"/>
</dbReference>
<comment type="catalytic activity">
    <reaction evidence="8">
        <text>DNA(n) + a 2'-deoxyribonucleoside 5'-triphosphate = DNA(n+1) + diphosphate</text>
        <dbReference type="Rhea" id="RHEA:22508"/>
        <dbReference type="Rhea" id="RHEA-COMP:17339"/>
        <dbReference type="Rhea" id="RHEA-COMP:17340"/>
        <dbReference type="ChEBI" id="CHEBI:33019"/>
        <dbReference type="ChEBI" id="CHEBI:61560"/>
        <dbReference type="ChEBI" id="CHEBI:173112"/>
        <dbReference type="EC" id="2.7.7.7"/>
    </reaction>
</comment>
<keyword evidence="3" id="KW-0808">Transferase</keyword>
<dbReference type="Pfam" id="PF21694">
    <property type="entry name" value="DNA_pol3_delta_C"/>
    <property type="match status" value="1"/>
</dbReference>
<dbReference type="NCBIfam" id="TIGR01128">
    <property type="entry name" value="holA"/>
    <property type="match status" value="1"/>
</dbReference>
<evidence type="ECO:0000313" key="12">
    <source>
        <dbReference type="Proteomes" id="UP000034711"/>
    </source>
</evidence>
<comment type="caution">
    <text evidence="11">The sequence shown here is derived from an EMBL/GenBank/DDBJ whole genome shotgun (WGS) entry which is preliminary data.</text>
</comment>
<evidence type="ECO:0000256" key="6">
    <source>
        <dbReference type="ARBA" id="ARBA00022932"/>
    </source>
</evidence>
<evidence type="ECO:0000256" key="4">
    <source>
        <dbReference type="ARBA" id="ARBA00022695"/>
    </source>
</evidence>
<sequence length="325" mass="36240">MIIFVYGEDAYRAQEKVRTLREAFVKKFDPTGLNLSLFPAADTQELDLGTILQAARSLPFLSSRRCVVVRDLLDAVRKDNQALWEEGLLKIPDTTIFIAVDSLDVKAMEKHRLFKHVKEHGKDVHAYPFPEFSPDEVNRWVTTHVSEHGGSIAPDALRLLVERVGTDTWQLSQEISKLTAFAQKQPITNAMVQTMVAPSFEGEIFALMDAVGQKRTGEALKKLQVERAAGANDMYLFTMLTRQVRLLLGARSLLEINPRVSSQEVAQEIGVHPFVAGKVLGQARAYTIDVLREAHQALFHFDAAMKSGQASAEEGVDIVTTQLLQ</sequence>
<protein>
    <recommendedName>
        <fullName evidence="2">DNA polymerase III subunit delta</fullName>
        <ecNumber evidence="1">2.7.7.7</ecNumber>
    </recommendedName>
</protein>
<evidence type="ECO:0000313" key="11">
    <source>
        <dbReference type="EMBL" id="KKW33069.1"/>
    </source>
</evidence>
<dbReference type="Gene3D" id="3.40.50.300">
    <property type="entry name" value="P-loop containing nucleotide triphosphate hydrolases"/>
    <property type="match status" value="1"/>
</dbReference>
<proteinExistence type="inferred from homology"/>
<dbReference type="Pfam" id="PF06144">
    <property type="entry name" value="DNA_pol3_delta"/>
    <property type="match status" value="1"/>
</dbReference>